<evidence type="ECO:0000256" key="3">
    <source>
        <dbReference type="SAM" id="Coils"/>
    </source>
</evidence>
<dbReference type="OrthoDB" id="8910390at2"/>
<dbReference type="SUPFAM" id="SSF46894">
    <property type="entry name" value="C-terminal effector domain of the bipartite response regulators"/>
    <property type="match status" value="1"/>
</dbReference>
<protein>
    <recommendedName>
        <fullName evidence="4">HTH luxR-type domain-containing protein</fullName>
    </recommendedName>
</protein>
<organism evidence="5 6">
    <name type="scientific">Brevibacillus fluminis</name>
    <dbReference type="NCBI Taxonomy" id="511487"/>
    <lineage>
        <taxon>Bacteria</taxon>
        <taxon>Bacillati</taxon>
        <taxon>Bacillota</taxon>
        <taxon>Bacilli</taxon>
        <taxon>Bacillales</taxon>
        <taxon>Paenibacillaceae</taxon>
        <taxon>Brevibacillus</taxon>
    </lineage>
</organism>
<keyword evidence="2" id="KW-0804">Transcription</keyword>
<evidence type="ECO:0000256" key="1">
    <source>
        <dbReference type="ARBA" id="ARBA00023015"/>
    </source>
</evidence>
<keyword evidence="1" id="KW-0805">Transcription regulation</keyword>
<keyword evidence="6" id="KW-1185">Reference proteome</keyword>
<accession>A0A3M8DVF3</accession>
<evidence type="ECO:0000313" key="5">
    <source>
        <dbReference type="EMBL" id="RNB92062.1"/>
    </source>
</evidence>
<sequence>MEKRSRLIEEVCEKCPATCWGQKSMCNVHNLHVGKIESCPEWEKLGEAVAEHATSAIDRTDGVVQAAKVAFDSYTDMVMRAEEEIKDYSFNLREIERIRLSLEEVGGSLGSAYGIEAALPNGKGTTSDKTQREVVRRERNQKRLQKLTESILRVEQAMERIASERERIVLECIMEGMRMNVIAKHLGISRSHFHEMKRNVIKKMALAMYGNDQLQAG</sequence>
<dbReference type="InterPro" id="IPR036388">
    <property type="entry name" value="WH-like_DNA-bd_sf"/>
</dbReference>
<dbReference type="Pfam" id="PF00196">
    <property type="entry name" value="GerE"/>
    <property type="match status" value="1"/>
</dbReference>
<name>A0A3M8DVF3_9BACL</name>
<dbReference type="EMBL" id="RHHQ01000004">
    <property type="protein sequence ID" value="RNB92062.1"/>
    <property type="molecule type" value="Genomic_DNA"/>
</dbReference>
<feature type="domain" description="HTH luxR-type" evidence="4">
    <location>
        <begin position="163"/>
        <end position="205"/>
    </location>
</feature>
<feature type="coiled-coil region" evidence="3">
    <location>
        <begin position="137"/>
        <end position="164"/>
    </location>
</feature>
<gene>
    <name evidence="5" type="ORF">EDM56_04415</name>
</gene>
<dbReference type="InterPro" id="IPR016032">
    <property type="entry name" value="Sig_transdc_resp-reg_C-effctor"/>
</dbReference>
<keyword evidence="3" id="KW-0175">Coiled coil</keyword>
<dbReference type="Gene3D" id="1.10.10.10">
    <property type="entry name" value="Winged helix-like DNA-binding domain superfamily/Winged helix DNA-binding domain"/>
    <property type="match status" value="1"/>
</dbReference>
<dbReference type="InterPro" id="IPR000792">
    <property type="entry name" value="Tscrpt_reg_LuxR_C"/>
</dbReference>
<dbReference type="Proteomes" id="UP000271031">
    <property type="component" value="Unassembled WGS sequence"/>
</dbReference>
<evidence type="ECO:0000256" key="2">
    <source>
        <dbReference type="ARBA" id="ARBA00023163"/>
    </source>
</evidence>
<dbReference type="GO" id="GO:0003677">
    <property type="term" value="F:DNA binding"/>
    <property type="evidence" value="ECO:0007669"/>
    <property type="project" value="InterPro"/>
</dbReference>
<evidence type="ECO:0000259" key="4">
    <source>
        <dbReference type="Pfam" id="PF00196"/>
    </source>
</evidence>
<reference evidence="5 6" key="1">
    <citation type="submission" date="2018-10" db="EMBL/GenBank/DDBJ databases">
        <title>Phylogenomics of Brevibacillus.</title>
        <authorList>
            <person name="Dunlap C."/>
        </authorList>
    </citation>
    <scope>NUCLEOTIDE SEQUENCE [LARGE SCALE GENOMIC DNA]</scope>
    <source>
        <strain evidence="5 6">JCM 15716</strain>
    </source>
</reference>
<dbReference type="AlphaFoldDB" id="A0A3M8DVF3"/>
<comment type="caution">
    <text evidence="5">The sequence shown here is derived from an EMBL/GenBank/DDBJ whole genome shotgun (WGS) entry which is preliminary data.</text>
</comment>
<evidence type="ECO:0000313" key="6">
    <source>
        <dbReference type="Proteomes" id="UP000271031"/>
    </source>
</evidence>
<proteinExistence type="predicted"/>
<dbReference type="GO" id="GO:0006355">
    <property type="term" value="P:regulation of DNA-templated transcription"/>
    <property type="evidence" value="ECO:0007669"/>
    <property type="project" value="InterPro"/>
</dbReference>